<dbReference type="RefSeq" id="WP_049681804.1">
    <property type="nucleotide sequence ID" value="NZ_LFZW01000001.1"/>
</dbReference>
<dbReference type="InterPro" id="IPR050313">
    <property type="entry name" value="Carb_Metab_HTH_regulators"/>
</dbReference>
<dbReference type="GO" id="GO:0003700">
    <property type="term" value="F:DNA-binding transcription factor activity"/>
    <property type="evidence" value="ECO:0007669"/>
    <property type="project" value="InterPro"/>
</dbReference>
<dbReference type="Gene3D" id="3.40.50.1360">
    <property type="match status" value="1"/>
</dbReference>
<dbReference type="GO" id="GO:0003677">
    <property type="term" value="F:DNA binding"/>
    <property type="evidence" value="ECO:0007669"/>
    <property type="project" value="UniProtKB-KW"/>
</dbReference>
<dbReference type="PATRIC" id="fig|1679170.3.peg.3161"/>
<evidence type="ECO:0000313" key="6">
    <source>
        <dbReference type="Proteomes" id="UP000037146"/>
    </source>
</evidence>
<dbReference type="Pfam" id="PF00455">
    <property type="entry name" value="DeoRC"/>
    <property type="match status" value="1"/>
</dbReference>
<dbReference type="Pfam" id="PF08220">
    <property type="entry name" value="HTH_DeoR"/>
    <property type="match status" value="1"/>
</dbReference>
<keyword evidence="3" id="KW-0804">Transcription</keyword>
<dbReference type="STRING" id="1679170.AC625_13855"/>
<proteinExistence type="predicted"/>
<keyword evidence="2" id="KW-0238">DNA-binding</keyword>
<evidence type="ECO:0000256" key="1">
    <source>
        <dbReference type="ARBA" id="ARBA00023015"/>
    </source>
</evidence>
<dbReference type="PROSITE" id="PS00894">
    <property type="entry name" value="HTH_DEOR_1"/>
    <property type="match status" value="1"/>
</dbReference>
<dbReference type="Gene3D" id="1.10.10.10">
    <property type="entry name" value="Winged helix-like DNA-binding domain superfamily/Winged helix DNA-binding domain"/>
    <property type="match status" value="1"/>
</dbReference>
<evidence type="ECO:0000259" key="4">
    <source>
        <dbReference type="PROSITE" id="PS51000"/>
    </source>
</evidence>
<reference evidence="6" key="1">
    <citation type="submission" date="2015-07" db="EMBL/GenBank/DDBJ databases">
        <title>Genome sequencing project for genomic taxonomy and phylogenomics of Bacillus-like bacteria.</title>
        <authorList>
            <person name="Liu B."/>
            <person name="Wang J."/>
            <person name="Zhu Y."/>
            <person name="Liu G."/>
            <person name="Chen Q."/>
            <person name="Chen Z."/>
            <person name="Lan J."/>
            <person name="Che J."/>
            <person name="Ge C."/>
            <person name="Shi H."/>
            <person name="Pan Z."/>
            <person name="Liu X."/>
        </authorList>
    </citation>
    <scope>NUCLEOTIDE SEQUENCE [LARGE SCALE GENOMIC DNA]</scope>
    <source>
        <strain evidence="6">FJAT-27997</strain>
    </source>
</reference>
<accession>A0A0K9GUW6</accession>
<protein>
    <submittedName>
        <fullName evidence="5">DeoR faimly transcriptional regulator</fullName>
    </submittedName>
</protein>
<dbReference type="OrthoDB" id="9797223at2"/>
<evidence type="ECO:0000313" key="5">
    <source>
        <dbReference type="EMBL" id="KMY50450.1"/>
    </source>
</evidence>
<feature type="domain" description="HTH deoR-type" evidence="4">
    <location>
        <begin position="3"/>
        <end position="58"/>
    </location>
</feature>
<dbReference type="InterPro" id="IPR014036">
    <property type="entry name" value="DeoR-like_C"/>
</dbReference>
<comment type="caution">
    <text evidence="5">The sequence shown here is derived from an EMBL/GenBank/DDBJ whole genome shotgun (WGS) entry which is preliminary data.</text>
</comment>
<keyword evidence="1" id="KW-0805">Transcription regulation</keyword>
<keyword evidence="6" id="KW-1185">Reference proteome</keyword>
<evidence type="ECO:0000256" key="3">
    <source>
        <dbReference type="ARBA" id="ARBA00023163"/>
    </source>
</evidence>
<dbReference type="PRINTS" id="PR00037">
    <property type="entry name" value="HTHLACR"/>
</dbReference>
<dbReference type="SMART" id="SM00420">
    <property type="entry name" value="HTH_DEOR"/>
    <property type="match status" value="1"/>
</dbReference>
<name>A0A0K9GUW6_9BACI</name>
<dbReference type="EMBL" id="LFZW01000001">
    <property type="protein sequence ID" value="KMY50450.1"/>
    <property type="molecule type" value="Genomic_DNA"/>
</dbReference>
<dbReference type="SUPFAM" id="SSF46785">
    <property type="entry name" value="Winged helix' DNA-binding domain"/>
    <property type="match status" value="1"/>
</dbReference>
<dbReference type="InterPro" id="IPR036388">
    <property type="entry name" value="WH-like_DNA-bd_sf"/>
</dbReference>
<dbReference type="SMART" id="SM01134">
    <property type="entry name" value="DeoRC"/>
    <property type="match status" value="1"/>
</dbReference>
<sequence length="250" mass="27766">MLTTERHQLILALLKEQGTIKLQDLVEQMNASESTIRRDLVQLEEMKALKRVHGGAALLKQKGLEPSINEKRHVHHLEKQQIGKLAASYIDNGDCVYLDAGTTILEMIPFIKEKNVTVLTNGLMHLPLLMEADVKTFLVGGKLKIATNAIVGTQAVQFLSDYRFDKCFLGMNGIHPDYGLTTPDPDEALLKMRAIQLSNKSYVLADSSKLFETTFARVGTIEEATIITDANDEEAVLSLRNHSNVKVVTP</sequence>
<evidence type="ECO:0000256" key="2">
    <source>
        <dbReference type="ARBA" id="ARBA00023125"/>
    </source>
</evidence>
<dbReference type="SUPFAM" id="SSF100950">
    <property type="entry name" value="NagB/RpiA/CoA transferase-like"/>
    <property type="match status" value="1"/>
</dbReference>
<dbReference type="PANTHER" id="PTHR30363:SF56">
    <property type="entry name" value="TRANSCRIPTIONAL REGULATOR, DEOR FAMILY"/>
    <property type="match status" value="1"/>
</dbReference>
<dbReference type="Proteomes" id="UP000037146">
    <property type="component" value="Unassembled WGS sequence"/>
</dbReference>
<dbReference type="AlphaFoldDB" id="A0A0K9GUW6"/>
<dbReference type="InterPro" id="IPR001034">
    <property type="entry name" value="DeoR_HTH"/>
</dbReference>
<gene>
    <name evidence="5" type="ORF">AC625_13855</name>
</gene>
<dbReference type="InterPro" id="IPR037171">
    <property type="entry name" value="NagB/RpiA_transferase-like"/>
</dbReference>
<dbReference type="InterPro" id="IPR036390">
    <property type="entry name" value="WH_DNA-bd_sf"/>
</dbReference>
<dbReference type="PANTHER" id="PTHR30363">
    <property type="entry name" value="HTH-TYPE TRANSCRIPTIONAL REGULATOR SRLR-RELATED"/>
    <property type="match status" value="1"/>
</dbReference>
<dbReference type="InterPro" id="IPR018356">
    <property type="entry name" value="Tscrpt_reg_HTH_DeoR_CS"/>
</dbReference>
<organism evidence="5 6">
    <name type="scientific">Peribacillus loiseleuriae</name>
    <dbReference type="NCBI Taxonomy" id="1679170"/>
    <lineage>
        <taxon>Bacteria</taxon>
        <taxon>Bacillati</taxon>
        <taxon>Bacillota</taxon>
        <taxon>Bacilli</taxon>
        <taxon>Bacillales</taxon>
        <taxon>Bacillaceae</taxon>
        <taxon>Peribacillus</taxon>
    </lineage>
</organism>
<dbReference type="PROSITE" id="PS51000">
    <property type="entry name" value="HTH_DEOR_2"/>
    <property type="match status" value="1"/>
</dbReference>